<dbReference type="EnsemblMetazoa" id="XM_021037777.2">
    <property type="protein sequence ID" value="XP_020893436.1"/>
    <property type="gene ID" value="LOC110232562"/>
</dbReference>
<dbReference type="InterPro" id="IPR020837">
    <property type="entry name" value="Fibrinogen_CS"/>
</dbReference>
<dbReference type="InterPro" id="IPR014716">
    <property type="entry name" value="Fibrinogen_a/b/g_C_1"/>
</dbReference>
<dbReference type="RefSeq" id="XP_020893436.1">
    <property type="nucleotide sequence ID" value="XM_021037777.2"/>
</dbReference>
<dbReference type="SMART" id="SM00186">
    <property type="entry name" value="FBG"/>
    <property type="match status" value="1"/>
</dbReference>
<sequence length="203" mass="23395">HVVNCAQVLQNGHSKSGVYTVRPDAGSAFQVYCDQETNGGGWTVIQRRQDGSQDFYLGWQSYKLGFGSLTGEFWLGLDNIYRLTRNIKNRLRVELEDTVYAEYDYFAVSSEVDKYTLSLGSYSGTAGDSLSYHRNRPFTTKDSDNKYNCAVTYKGAWWYDRCHYSNLNGLYLNGSYSTIGINWYYWKLNRYSVKKAVMKIRPV</sequence>
<dbReference type="OMA" id="HEWENCA"/>
<dbReference type="NCBIfam" id="NF040941">
    <property type="entry name" value="GGGWT_bact"/>
    <property type="match status" value="1"/>
</dbReference>
<evidence type="ECO:0000313" key="3">
    <source>
        <dbReference type="EnsemblMetazoa" id="XP_020893436.1"/>
    </source>
</evidence>
<dbReference type="AlphaFoldDB" id="A0A913WSI8"/>
<accession>A0A913WSI8</accession>
<dbReference type="InterPro" id="IPR036056">
    <property type="entry name" value="Fibrinogen-like_C"/>
</dbReference>
<keyword evidence="4" id="KW-1185">Reference proteome</keyword>
<evidence type="ECO:0000256" key="1">
    <source>
        <dbReference type="ARBA" id="ARBA00023157"/>
    </source>
</evidence>
<dbReference type="SUPFAM" id="SSF56496">
    <property type="entry name" value="Fibrinogen C-terminal domain-like"/>
    <property type="match status" value="1"/>
</dbReference>
<dbReference type="InterPro" id="IPR002181">
    <property type="entry name" value="Fibrinogen_a/b/g_C_dom"/>
</dbReference>
<dbReference type="PANTHER" id="PTHR19143">
    <property type="entry name" value="FIBRINOGEN/TENASCIN/ANGIOPOEITIN"/>
    <property type="match status" value="1"/>
</dbReference>
<dbReference type="PROSITE" id="PS00514">
    <property type="entry name" value="FIBRINOGEN_C_1"/>
    <property type="match status" value="1"/>
</dbReference>
<dbReference type="GO" id="GO:0005615">
    <property type="term" value="C:extracellular space"/>
    <property type="evidence" value="ECO:0007669"/>
    <property type="project" value="TreeGrafter"/>
</dbReference>
<dbReference type="PANTHER" id="PTHR19143:SF458">
    <property type="entry name" value="FIBRINOGEN C-TERMINAL DOMAIN-CONTAINING PROTEIN-RELATED"/>
    <property type="match status" value="1"/>
</dbReference>
<feature type="domain" description="Fibrinogen C-terminal" evidence="2">
    <location>
        <begin position="1"/>
        <end position="203"/>
    </location>
</feature>
<keyword evidence="1" id="KW-1015">Disulfide bond</keyword>
<evidence type="ECO:0000313" key="4">
    <source>
        <dbReference type="Proteomes" id="UP000887567"/>
    </source>
</evidence>
<dbReference type="Proteomes" id="UP000887567">
    <property type="component" value="Unplaced"/>
</dbReference>
<organism evidence="3 4">
    <name type="scientific">Exaiptasia diaphana</name>
    <name type="common">Tropical sea anemone</name>
    <name type="synonym">Aiptasia pulchella</name>
    <dbReference type="NCBI Taxonomy" id="2652724"/>
    <lineage>
        <taxon>Eukaryota</taxon>
        <taxon>Metazoa</taxon>
        <taxon>Cnidaria</taxon>
        <taxon>Anthozoa</taxon>
        <taxon>Hexacorallia</taxon>
        <taxon>Actiniaria</taxon>
        <taxon>Aiptasiidae</taxon>
        <taxon>Exaiptasia</taxon>
    </lineage>
</organism>
<reference evidence="3" key="1">
    <citation type="submission" date="2022-11" db="UniProtKB">
        <authorList>
            <consortium name="EnsemblMetazoa"/>
        </authorList>
    </citation>
    <scope>IDENTIFICATION</scope>
</reference>
<dbReference type="CDD" id="cd00087">
    <property type="entry name" value="FReD"/>
    <property type="match status" value="1"/>
</dbReference>
<dbReference type="PROSITE" id="PS51406">
    <property type="entry name" value="FIBRINOGEN_C_2"/>
    <property type="match status" value="1"/>
</dbReference>
<proteinExistence type="predicted"/>
<dbReference type="OrthoDB" id="5967688at2759"/>
<evidence type="ECO:0000259" key="2">
    <source>
        <dbReference type="PROSITE" id="PS51406"/>
    </source>
</evidence>
<dbReference type="Pfam" id="PF00147">
    <property type="entry name" value="Fibrinogen_C"/>
    <property type="match status" value="1"/>
</dbReference>
<name>A0A913WSI8_EXADI</name>
<protein>
    <recommendedName>
        <fullName evidence="2">Fibrinogen C-terminal domain-containing protein</fullName>
    </recommendedName>
</protein>
<dbReference type="GeneID" id="110232562"/>
<dbReference type="InterPro" id="IPR050373">
    <property type="entry name" value="Fibrinogen_C-term_domain"/>
</dbReference>
<dbReference type="KEGG" id="epa:110232562"/>
<dbReference type="FunFam" id="3.90.215.10:FF:000001">
    <property type="entry name" value="Tenascin isoform 1"/>
    <property type="match status" value="1"/>
</dbReference>
<dbReference type="Gene3D" id="3.90.215.10">
    <property type="entry name" value="Gamma Fibrinogen, chain A, domain 1"/>
    <property type="match status" value="1"/>
</dbReference>